<name>A0AAW7XW89_9RHOB</name>
<sequence>MTMSEHFAPFDGAKVAILRGGDVLTLLRDDRPDIPYPAQWDLPGGGREGDETPFETLSREVFEELSLTLDPAQVIYHAEERGHVDPVTVVHFFVLRWDELSDAQIKLGDEGQGCAWMEARAFIMREDAVNPLRGRLTRALDALGL</sequence>
<protein>
    <submittedName>
        <fullName evidence="2">NUDIX hydrolase</fullName>
    </submittedName>
</protein>
<dbReference type="EMBL" id="JAUOPJ010000014">
    <property type="protein sequence ID" value="MDO6458541.1"/>
    <property type="molecule type" value="Genomic_DNA"/>
</dbReference>
<dbReference type="InterPro" id="IPR015797">
    <property type="entry name" value="NUDIX_hydrolase-like_dom_sf"/>
</dbReference>
<dbReference type="InterPro" id="IPR000086">
    <property type="entry name" value="NUDIX_hydrolase_dom"/>
</dbReference>
<gene>
    <name evidence="2" type="ORF">Q4494_15750</name>
</gene>
<dbReference type="SUPFAM" id="SSF55811">
    <property type="entry name" value="Nudix"/>
    <property type="match status" value="1"/>
</dbReference>
<dbReference type="PANTHER" id="PTHR43736">
    <property type="entry name" value="ADP-RIBOSE PYROPHOSPHATASE"/>
    <property type="match status" value="1"/>
</dbReference>
<reference evidence="2" key="1">
    <citation type="submission" date="2023-07" db="EMBL/GenBank/DDBJ databases">
        <title>Genome content predicts the carbon catabolic preferences of heterotrophic bacteria.</title>
        <authorList>
            <person name="Gralka M."/>
        </authorList>
    </citation>
    <scope>NUCLEOTIDE SEQUENCE</scope>
    <source>
        <strain evidence="2">I2M02</strain>
    </source>
</reference>
<dbReference type="PANTHER" id="PTHR43736:SF1">
    <property type="entry name" value="DIHYDRONEOPTERIN TRIPHOSPHATE DIPHOSPHATASE"/>
    <property type="match status" value="1"/>
</dbReference>
<accession>A0AAW7XW89</accession>
<keyword evidence="2" id="KW-0378">Hydrolase</keyword>
<dbReference type="Pfam" id="PF00293">
    <property type="entry name" value="NUDIX"/>
    <property type="match status" value="1"/>
</dbReference>
<proteinExistence type="predicted"/>
<dbReference type="RefSeq" id="WP_303485311.1">
    <property type="nucleotide sequence ID" value="NZ_JAUOPJ010000014.1"/>
</dbReference>
<dbReference type="GO" id="GO:0016787">
    <property type="term" value="F:hydrolase activity"/>
    <property type="evidence" value="ECO:0007669"/>
    <property type="project" value="UniProtKB-KW"/>
</dbReference>
<evidence type="ECO:0000313" key="2">
    <source>
        <dbReference type="EMBL" id="MDO6458541.1"/>
    </source>
</evidence>
<dbReference type="AlphaFoldDB" id="A0AAW7XW89"/>
<dbReference type="PROSITE" id="PS51462">
    <property type="entry name" value="NUDIX"/>
    <property type="match status" value="1"/>
</dbReference>
<organism evidence="2 3">
    <name type="scientific">Celeribacter halophilus</name>
    <dbReference type="NCBI Taxonomy" id="576117"/>
    <lineage>
        <taxon>Bacteria</taxon>
        <taxon>Pseudomonadati</taxon>
        <taxon>Pseudomonadota</taxon>
        <taxon>Alphaproteobacteria</taxon>
        <taxon>Rhodobacterales</taxon>
        <taxon>Roseobacteraceae</taxon>
        <taxon>Celeribacter</taxon>
    </lineage>
</organism>
<comment type="caution">
    <text evidence="2">The sequence shown here is derived from an EMBL/GenBank/DDBJ whole genome shotgun (WGS) entry which is preliminary data.</text>
</comment>
<feature type="domain" description="Nudix hydrolase" evidence="1">
    <location>
        <begin position="8"/>
        <end position="141"/>
    </location>
</feature>
<evidence type="ECO:0000313" key="3">
    <source>
        <dbReference type="Proteomes" id="UP001169823"/>
    </source>
</evidence>
<evidence type="ECO:0000259" key="1">
    <source>
        <dbReference type="PROSITE" id="PS51462"/>
    </source>
</evidence>
<dbReference type="Gene3D" id="3.90.79.10">
    <property type="entry name" value="Nucleoside Triphosphate Pyrophosphohydrolase"/>
    <property type="match status" value="1"/>
</dbReference>
<dbReference type="Proteomes" id="UP001169823">
    <property type="component" value="Unassembled WGS sequence"/>
</dbReference>